<keyword evidence="4" id="KW-1185">Reference proteome</keyword>
<name>A0A545AYX9_9ACTN</name>
<proteinExistence type="inferred from homology"/>
<dbReference type="Pfam" id="PF08327">
    <property type="entry name" value="AHSA1"/>
    <property type="match status" value="1"/>
</dbReference>
<comment type="caution">
    <text evidence="3">The sequence shown here is derived from an EMBL/GenBank/DDBJ whole genome shotgun (WGS) entry which is preliminary data.</text>
</comment>
<gene>
    <name evidence="3" type="ORF">FL583_03690</name>
</gene>
<comment type="similarity">
    <text evidence="1">Belongs to the AHA1 family.</text>
</comment>
<accession>A0A545AYX9</accession>
<reference evidence="3 4" key="1">
    <citation type="submission" date="2019-07" db="EMBL/GenBank/DDBJ databases">
        <title>Cryptosporangium phraense sp. nov., isolated from plant litter.</title>
        <authorList>
            <person name="Suriyachadkun C."/>
        </authorList>
    </citation>
    <scope>NUCLEOTIDE SEQUENCE [LARGE SCALE GENOMIC DNA]</scope>
    <source>
        <strain evidence="3 4">A-T 5661</strain>
    </source>
</reference>
<dbReference type="EMBL" id="VIRS01000002">
    <property type="protein sequence ID" value="TQS46498.1"/>
    <property type="molecule type" value="Genomic_DNA"/>
</dbReference>
<dbReference type="InterPro" id="IPR023393">
    <property type="entry name" value="START-like_dom_sf"/>
</dbReference>
<evidence type="ECO:0000259" key="2">
    <source>
        <dbReference type="Pfam" id="PF08327"/>
    </source>
</evidence>
<dbReference type="CDD" id="cd08900">
    <property type="entry name" value="SRPBCC_CalC_Aha1-like_7"/>
    <property type="match status" value="1"/>
</dbReference>
<organism evidence="3 4">
    <name type="scientific">Cryptosporangium phraense</name>
    <dbReference type="NCBI Taxonomy" id="2593070"/>
    <lineage>
        <taxon>Bacteria</taxon>
        <taxon>Bacillati</taxon>
        <taxon>Actinomycetota</taxon>
        <taxon>Actinomycetes</taxon>
        <taxon>Cryptosporangiales</taxon>
        <taxon>Cryptosporangiaceae</taxon>
        <taxon>Cryptosporangium</taxon>
    </lineage>
</organism>
<dbReference type="OrthoDB" id="9803476at2"/>
<dbReference type="InterPro" id="IPR013538">
    <property type="entry name" value="ASHA1/2-like_C"/>
</dbReference>
<sequence>MTDRSVMTSTFTLERTYSAPPSIVFGAWADPETKRSWFAPTADAHDLDFRVGGQEVNTAGDMRFTSTYHDIVDGERIVYTSTLANRDETVTVSLTSVQFVADGDGTRLELTEQNSFLDGHEQPSWREQGTATWLDALGAAVSGS</sequence>
<dbReference type="AlphaFoldDB" id="A0A545AYX9"/>
<evidence type="ECO:0000256" key="1">
    <source>
        <dbReference type="ARBA" id="ARBA00006817"/>
    </source>
</evidence>
<dbReference type="Proteomes" id="UP000317982">
    <property type="component" value="Unassembled WGS sequence"/>
</dbReference>
<dbReference type="SUPFAM" id="SSF55961">
    <property type="entry name" value="Bet v1-like"/>
    <property type="match status" value="1"/>
</dbReference>
<protein>
    <submittedName>
        <fullName evidence="3">Polyketide cyclase</fullName>
    </submittedName>
</protein>
<evidence type="ECO:0000313" key="4">
    <source>
        <dbReference type="Proteomes" id="UP000317982"/>
    </source>
</evidence>
<feature type="domain" description="Activator of Hsp90 ATPase homologue 1/2-like C-terminal" evidence="2">
    <location>
        <begin position="19"/>
        <end position="141"/>
    </location>
</feature>
<evidence type="ECO:0000313" key="3">
    <source>
        <dbReference type="EMBL" id="TQS46498.1"/>
    </source>
</evidence>
<dbReference type="InParanoid" id="A0A545AYX9"/>
<dbReference type="RefSeq" id="WP_142703017.1">
    <property type="nucleotide sequence ID" value="NZ_VIRS01000002.1"/>
</dbReference>
<dbReference type="Gene3D" id="3.30.530.20">
    <property type="match status" value="1"/>
</dbReference>